<dbReference type="InterPro" id="IPR001509">
    <property type="entry name" value="Epimerase_deHydtase"/>
</dbReference>
<dbReference type="RefSeq" id="WP_099438794.1">
    <property type="nucleotide sequence ID" value="NZ_CP024091.1"/>
</dbReference>
<dbReference type="Gene3D" id="3.40.50.720">
    <property type="entry name" value="NAD(P)-binding Rossmann-like Domain"/>
    <property type="match status" value="1"/>
</dbReference>
<reference evidence="4 5" key="1">
    <citation type="submission" date="2017-10" db="EMBL/GenBank/DDBJ databases">
        <title>Whole genome of Pedobacter ginsengisoli T01R-27 isolated from tomato rhizosphere.</title>
        <authorList>
            <person name="Weon H.-Y."/>
            <person name="Lee S.A."/>
            <person name="Sang M.K."/>
            <person name="Song J."/>
        </authorList>
    </citation>
    <scope>NUCLEOTIDE SEQUENCE [LARGE SCALE GENOMIC DNA]</scope>
    <source>
        <strain evidence="4 5">T01R-27</strain>
    </source>
</reference>
<dbReference type="KEGG" id="pgs:CPT03_10410"/>
<evidence type="ECO:0000256" key="1">
    <source>
        <dbReference type="ARBA" id="ARBA00009353"/>
    </source>
</evidence>
<proteinExistence type="inferred from homology"/>
<evidence type="ECO:0000259" key="3">
    <source>
        <dbReference type="Pfam" id="PF08338"/>
    </source>
</evidence>
<dbReference type="PANTHER" id="PTHR11092:SF0">
    <property type="entry name" value="EPIMERASE FAMILY PROTEIN SDR39U1"/>
    <property type="match status" value="1"/>
</dbReference>
<dbReference type="PANTHER" id="PTHR11092">
    <property type="entry name" value="SUGAR NUCLEOTIDE EPIMERASE RELATED"/>
    <property type="match status" value="1"/>
</dbReference>
<dbReference type="InterPro" id="IPR036291">
    <property type="entry name" value="NAD(P)-bd_dom_sf"/>
</dbReference>
<protein>
    <submittedName>
        <fullName evidence="4">TIGR01777 family protein</fullName>
    </submittedName>
</protein>
<gene>
    <name evidence="4" type="ORF">CPT03_10410</name>
</gene>
<dbReference type="Proteomes" id="UP000223749">
    <property type="component" value="Chromosome"/>
</dbReference>
<dbReference type="Pfam" id="PF08338">
    <property type="entry name" value="DUF1731"/>
    <property type="match status" value="1"/>
</dbReference>
<dbReference type="SUPFAM" id="SSF51735">
    <property type="entry name" value="NAD(P)-binding Rossmann-fold domains"/>
    <property type="match status" value="1"/>
</dbReference>
<evidence type="ECO:0000313" key="4">
    <source>
        <dbReference type="EMBL" id="ATP56860.1"/>
    </source>
</evidence>
<dbReference type="EMBL" id="CP024091">
    <property type="protein sequence ID" value="ATP56860.1"/>
    <property type="molecule type" value="Genomic_DNA"/>
</dbReference>
<dbReference type="OrthoDB" id="9801773at2"/>
<dbReference type="AlphaFoldDB" id="A0A2D1U5G5"/>
<name>A0A2D1U5G5_9SPHI</name>
<feature type="domain" description="DUF1731" evidence="3">
    <location>
        <begin position="251"/>
        <end position="296"/>
    </location>
</feature>
<keyword evidence="5" id="KW-1185">Reference proteome</keyword>
<organism evidence="4 5">
    <name type="scientific">Pedobacter ginsengisoli</name>
    <dbReference type="NCBI Taxonomy" id="363852"/>
    <lineage>
        <taxon>Bacteria</taxon>
        <taxon>Pseudomonadati</taxon>
        <taxon>Bacteroidota</taxon>
        <taxon>Sphingobacteriia</taxon>
        <taxon>Sphingobacteriales</taxon>
        <taxon>Sphingobacteriaceae</taxon>
        <taxon>Pedobacter</taxon>
    </lineage>
</organism>
<dbReference type="InterPro" id="IPR010099">
    <property type="entry name" value="SDR39U1"/>
</dbReference>
<dbReference type="Pfam" id="PF01370">
    <property type="entry name" value="Epimerase"/>
    <property type="match status" value="1"/>
</dbReference>
<comment type="similarity">
    <text evidence="1">Belongs to the NAD(P)-dependent epimerase/dehydratase family. SDR39U1 subfamily.</text>
</comment>
<dbReference type="InterPro" id="IPR013549">
    <property type="entry name" value="DUF1731"/>
</dbReference>
<evidence type="ECO:0000313" key="5">
    <source>
        <dbReference type="Proteomes" id="UP000223749"/>
    </source>
</evidence>
<dbReference type="NCBIfam" id="TIGR01777">
    <property type="entry name" value="yfcH"/>
    <property type="match status" value="1"/>
</dbReference>
<evidence type="ECO:0000259" key="2">
    <source>
        <dbReference type="Pfam" id="PF01370"/>
    </source>
</evidence>
<accession>A0A2D1U5G5</accession>
<sequence>MSNKIIIAGGTGFLGSAIIKAFPDYEIVVLTRTIRKNEQNIRYVLWDAKNIGNWTKELEGSKAIINLVGRSVNCRYTNANKQEIINSRVDAALVIGKAIGELNKPPEVWVNAGSAAIFGNSGDEVKVEDSPTGSGFSPEVCKAWEKAFARYDTPKTRKVFLRIGMVLQQNGGILKPFLNMAKFGLGGKIGTGTQYMTWIHEQDFTDLIRYAILDAEIKGIVHAASPFPVTNKEFMKTIRQSIYIPFGLPNPAIFIKIGAVFIGTEAELVLSGRRVISSVLQKNGFKFKYPYLHDAVGTLLNENKLSLSKK</sequence>
<feature type="domain" description="NAD-dependent epimerase/dehydratase" evidence="2">
    <location>
        <begin position="5"/>
        <end position="136"/>
    </location>
</feature>